<dbReference type="EMBL" id="FOMD01000002">
    <property type="protein sequence ID" value="SFC99517.1"/>
    <property type="molecule type" value="Genomic_DNA"/>
</dbReference>
<evidence type="ECO:0000259" key="3">
    <source>
        <dbReference type="Pfam" id="PF00534"/>
    </source>
</evidence>
<feature type="domain" description="Glycosyltransferase subfamily 4-like N-terminal" evidence="4">
    <location>
        <begin position="21"/>
        <end position="169"/>
    </location>
</feature>
<keyword evidence="6" id="KW-1185">Reference proteome</keyword>
<gene>
    <name evidence="5" type="ORF">SAMN05661030_2214</name>
</gene>
<dbReference type="Proteomes" id="UP000199022">
    <property type="component" value="Unassembled WGS sequence"/>
</dbReference>
<dbReference type="GO" id="GO:0016757">
    <property type="term" value="F:glycosyltransferase activity"/>
    <property type="evidence" value="ECO:0007669"/>
    <property type="project" value="UniProtKB-KW"/>
</dbReference>
<sequence>MSPRLRYLFIATHVPRSGGGGGMVRYAVEMARALAARDDIDLHVLVNGDGDQAFTGLELGGVHHTRGGGQVGAALEGFSGMTTGWRGFDVVHGTKHLLPWRVVGTRVLTVHDMLVLDRPRDFGLAKRALVRTPYLAALRSADLLVCVSRATRRRVVDYLPETAGRTAVVGHATRSALRDQPAAEVPALTDRRFALVVGDPSPRKNLRTVVDAWPGVMARDPDAVLAVVGPSGWGTTDRGVAFDRLVADGHVLPLGHVPDPELRWLYENAATVLCPSIAEGFGLPASEALELGARVISSEDPALAEAAAGRAQVVSGRRPQAWTEAVVAHLSAPPDDGADVDTGSGRDWDQVADETVAAIRQQRGRL</sequence>
<dbReference type="InterPro" id="IPR001296">
    <property type="entry name" value="Glyco_trans_1"/>
</dbReference>
<accession>A0A1I1NPQ8</accession>
<dbReference type="GO" id="GO:0009103">
    <property type="term" value="P:lipopolysaccharide biosynthetic process"/>
    <property type="evidence" value="ECO:0007669"/>
    <property type="project" value="TreeGrafter"/>
</dbReference>
<proteinExistence type="predicted"/>
<evidence type="ECO:0000313" key="5">
    <source>
        <dbReference type="EMBL" id="SFC99517.1"/>
    </source>
</evidence>
<evidence type="ECO:0000259" key="4">
    <source>
        <dbReference type="Pfam" id="PF13439"/>
    </source>
</evidence>
<dbReference type="PANTHER" id="PTHR46401:SF2">
    <property type="entry name" value="GLYCOSYLTRANSFERASE WBBK-RELATED"/>
    <property type="match status" value="1"/>
</dbReference>
<dbReference type="Pfam" id="PF13439">
    <property type="entry name" value="Glyco_transf_4"/>
    <property type="match status" value="1"/>
</dbReference>
<dbReference type="STRING" id="1225127.SAMN05661030_2214"/>
<dbReference type="AlphaFoldDB" id="A0A1I1NPQ8"/>
<keyword evidence="2 5" id="KW-0808">Transferase</keyword>
<dbReference type="Pfam" id="PF00534">
    <property type="entry name" value="Glycos_transf_1"/>
    <property type="match status" value="1"/>
</dbReference>
<reference evidence="6" key="1">
    <citation type="submission" date="2016-10" db="EMBL/GenBank/DDBJ databases">
        <authorList>
            <person name="Varghese N."/>
            <person name="Submissions S."/>
        </authorList>
    </citation>
    <scope>NUCLEOTIDE SEQUENCE [LARGE SCALE GENOMIC DNA]</scope>
    <source>
        <strain evidence="6">DSM 45962</strain>
    </source>
</reference>
<dbReference type="CDD" id="cd03809">
    <property type="entry name" value="GT4_MtfB-like"/>
    <property type="match status" value="1"/>
</dbReference>
<organism evidence="5 6">
    <name type="scientific">Klenkia taihuensis</name>
    <dbReference type="NCBI Taxonomy" id="1225127"/>
    <lineage>
        <taxon>Bacteria</taxon>
        <taxon>Bacillati</taxon>
        <taxon>Actinomycetota</taxon>
        <taxon>Actinomycetes</taxon>
        <taxon>Geodermatophilales</taxon>
        <taxon>Geodermatophilaceae</taxon>
        <taxon>Klenkia</taxon>
    </lineage>
</organism>
<evidence type="ECO:0000256" key="2">
    <source>
        <dbReference type="ARBA" id="ARBA00022679"/>
    </source>
</evidence>
<name>A0A1I1NPQ8_9ACTN</name>
<evidence type="ECO:0000256" key="1">
    <source>
        <dbReference type="ARBA" id="ARBA00022676"/>
    </source>
</evidence>
<dbReference type="OrthoDB" id="9801609at2"/>
<dbReference type="PANTHER" id="PTHR46401">
    <property type="entry name" value="GLYCOSYLTRANSFERASE WBBK-RELATED"/>
    <property type="match status" value="1"/>
</dbReference>
<feature type="domain" description="Glycosyl transferase family 1" evidence="3">
    <location>
        <begin position="189"/>
        <end position="311"/>
    </location>
</feature>
<dbReference type="Gene3D" id="3.40.50.2000">
    <property type="entry name" value="Glycogen Phosphorylase B"/>
    <property type="match status" value="2"/>
</dbReference>
<dbReference type="SUPFAM" id="SSF53756">
    <property type="entry name" value="UDP-Glycosyltransferase/glycogen phosphorylase"/>
    <property type="match status" value="1"/>
</dbReference>
<protein>
    <submittedName>
        <fullName evidence="5">Glycosyltransferase involved in cell wall bisynthesis</fullName>
    </submittedName>
</protein>
<evidence type="ECO:0000313" key="6">
    <source>
        <dbReference type="Proteomes" id="UP000199022"/>
    </source>
</evidence>
<dbReference type="InterPro" id="IPR028098">
    <property type="entry name" value="Glyco_trans_4-like_N"/>
</dbReference>
<keyword evidence="1" id="KW-0328">Glycosyltransferase</keyword>